<reference evidence="1 2" key="1">
    <citation type="journal article" date="2022" name="bioRxiv">
        <title>The genome of the oomycete Peronosclerospora sorghi, a cosmopolitan pathogen of maize and sorghum, is inflated with dispersed pseudogenes.</title>
        <authorList>
            <person name="Fletcher K."/>
            <person name="Martin F."/>
            <person name="Isakeit T."/>
            <person name="Cavanaugh K."/>
            <person name="Magill C."/>
            <person name="Michelmore R."/>
        </authorList>
    </citation>
    <scope>NUCLEOTIDE SEQUENCE [LARGE SCALE GENOMIC DNA]</scope>
    <source>
        <strain evidence="1">P6</strain>
    </source>
</reference>
<keyword evidence="2" id="KW-1185">Reference proteome</keyword>
<comment type="caution">
    <text evidence="1">The sequence shown here is derived from an EMBL/GenBank/DDBJ whole genome shotgun (WGS) entry which is preliminary data.</text>
</comment>
<evidence type="ECO:0000313" key="2">
    <source>
        <dbReference type="Proteomes" id="UP001163321"/>
    </source>
</evidence>
<protein>
    <submittedName>
        <fullName evidence="1">Uncharacterized protein</fullName>
    </submittedName>
</protein>
<name>A0ACC0VQM5_9STRA</name>
<organism evidence="1 2">
    <name type="scientific">Peronosclerospora sorghi</name>
    <dbReference type="NCBI Taxonomy" id="230839"/>
    <lineage>
        <taxon>Eukaryota</taxon>
        <taxon>Sar</taxon>
        <taxon>Stramenopiles</taxon>
        <taxon>Oomycota</taxon>
        <taxon>Peronosporomycetes</taxon>
        <taxon>Peronosporales</taxon>
        <taxon>Peronosporaceae</taxon>
        <taxon>Peronosclerospora</taxon>
    </lineage>
</organism>
<dbReference type="Proteomes" id="UP001163321">
    <property type="component" value="Chromosome 8"/>
</dbReference>
<proteinExistence type="predicted"/>
<accession>A0ACC0VQM5</accession>
<evidence type="ECO:0000313" key="1">
    <source>
        <dbReference type="EMBL" id="KAI9908028.1"/>
    </source>
</evidence>
<gene>
    <name evidence="1" type="ORF">PsorP6_016495</name>
</gene>
<sequence length="814" mass="91031">MDSRRHQGGRRSEHSYHNNKRFRRGGVRHHASMWFKGEGYNDHENVCIAEEVAGIAGFLTPSQPGFKGILKHRFEDYVVHELDYHSKLPVTLQSVAKKSKSVQMAFQECVLGFVIGVQSRAEEATIEVQQKKDEVIGFVRHVARKLQRLSHEQRKLGDIAKEAYHLRQLVVLVTKELGTKQGKEFEQFLEKVEQKRVEFEANAQETGSAADPNAALAAAEGLTFYLGGLNDKADRVFIHETMRKYGKSKIVADTLNIGSDTAVIRVRPQFAVKLLHGDRSNRREWPVGQPDFLQFTLYKRNKDLHAVITQLASMLKVSPTCFSYADVKDKRGITTQLCTVYRVEKERAQTALKPNGSKKLEDQQLLVGDFRYVSRKLELGECAGNRTAMVIRSLPEDENELSEDAVRQAVRSWEMHGFINFFGLQRFGNSSTSHHLLGRTVLRKDYKLAVLLLLRPQEGEASKIRAAREHFRQHKDVAAALRMLPPFLIPERATLEGLQQHGINAHEMAFNCIPKSIRASYVEAYQYFVWNEMASLRISKFSSTSAIVGDLVLLKSGEALNATSEPTRKRQRMAQHTQKSPVPEVVEVTEATVGQYSIDDVVLPLPGHAIKYPGNAIGAAYRKMLTTDGIDMNAHFGPDGSQTYVLDGLYRYLVQKPTRVSFRLERYRDPTKPLIRNDVDRILAHASPSSTAEATTEMELNEETDNAPCYRALVLEFDLGYGSDATIAIRELMKQSSSDLVNWQTHASVESGNQQATTLTGGVATKDAAPSGPNAAAASAQVTKSGRGDMRKIIKAQRTTQVAIGRPGFSLGRS</sequence>
<dbReference type="EMBL" id="CM047587">
    <property type="protein sequence ID" value="KAI9908028.1"/>
    <property type="molecule type" value="Genomic_DNA"/>
</dbReference>